<dbReference type="AlphaFoldDB" id="A0A3L6L2E4"/>
<dbReference type="EMBL" id="QSBY01000009">
    <property type="protein sequence ID" value="RHW70258.1"/>
    <property type="molecule type" value="Genomic_DNA"/>
</dbReference>
<evidence type="ECO:0000313" key="1">
    <source>
        <dbReference type="EMBL" id="RHW70258.1"/>
    </source>
</evidence>
<gene>
    <name evidence="1" type="ORF">DPX39_090079100</name>
</gene>
<evidence type="ECO:0000313" key="2">
    <source>
        <dbReference type="Proteomes" id="UP000266743"/>
    </source>
</evidence>
<comment type="caution">
    <text evidence="1">The sequence shown here is derived from an EMBL/GenBank/DDBJ whole genome shotgun (WGS) entry which is preliminary data.</text>
</comment>
<accession>A0A3L6L2E4</accession>
<dbReference type="Proteomes" id="UP000266743">
    <property type="component" value="Chromosome 9"/>
</dbReference>
<name>A0A3L6L2E4_9TRYP</name>
<organism evidence="1 2">
    <name type="scientific">Trypanosoma brucei equiperdum</name>
    <dbReference type="NCBI Taxonomy" id="630700"/>
    <lineage>
        <taxon>Eukaryota</taxon>
        <taxon>Discoba</taxon>
        <taxon>Euglenozoa</taxon>
        <taxon>Kinetoplastea</taxon>
        <taxon>Metakinetoplastina</taxon>
        <taxon>Trypanosomatida</taxon>
        <taxon>Trypanosomatidae</taxon>
        <taxon>Trypanosoma</taxon>
    </lineage>
</organism>
<sequence length="173" mass="19552">MILWPQAINDEVYADGYCPSLCLYFKQELLSRVWAPPALTMGLKAAAFQDELSTRAQINFDFFDEDGVAYEFTRLSTGYVGSLEIMQLLLLVLAEDPRIVRTDEQLLPHVQKIIDVWIHDIRITPPTTKSADVYTNVQTREPEKPVLPMAKRSIDDNTAISASNGTETNIPYT</sequence>
<protein>
    <submittedName>
        <fullName evidence="1">Uncharacterized protein</fullName>
    </submittedName>
</protein>
<reference evidence="1 2" key="1">
    <citation type="submission" date="2018-09" db="EMBL/GenBank/DDBJ databases">
        <title>whole genome sequence of T. equiperdum IVM-t1 strain.</title>
        <authorList>
            <person name="Suganuma K."/>
        </authorList>
    </citation>
    <scope>NUCLEOTIDE SEQUENCE [LARGE SCALE GENOMIC DNA]</scope>
    <source>
        <strain evidence="1 2">IVM-t1</strain>
    </source>
</reference>
<proteinExistence type="predicted"/>